<evidence type="ECO:0000256" key="2">
    <source>
        <dbReference type="ARBA" id="ARBA00023043"/>
    </source>
</evidence>
<dbReference type="Pfam" id="PF12796">
    <property type="entry name" value="Ank_2"/>
    <property type="match status" value="4"/>
</dbReference>
<dbReference type="OrthoDB" id="195446at2759"/>
<dbReference type="AlphaFoldDB" id="A0A2C5XFY3"/>
<feature type="domain" description="Nephrocystin 3-like N-terminal" evidence="5">
    <location>
        <begin position="1"/>
        <end position="133"/>
    </location>
</feature>
<feature type="repeat" description="ANK" evidence="3">
    <location>
        <begin position="892"/>
        <end position="924"/>
    </location>
</feature>
<dbReference type="Gene3D" id="1.25.40.20">
    <property type="entry name" value="Ankyrin repeat-containing domain"/>
    <property type="match status" value="5"/>
</dbReference>
<evidence type="ECO:0000313" key="7">
    <source>
        <dbReference type="Proteomes" id="UP000224854"/>
    </source>
</evidence>
<dbReference type="InterPro" id="IPR036770">
    <property type="entry name" value="Ankyrin_rpt-contain_sf"/>
</dbReference>
<dbReference type="PRINTS" id="PR01415">
    <property type="entry name" value="ANKYRIN"/>
</dbReference>
<keyword evidence="2 3" id="KW-0040">ANK repeat</keyword>
<dbReference type="InterPro" id="IPR056884">
    <property type="entry name" value="NPHP3-like_N"/>
</dbReference>
<evidence type="ECO:0000259" key="5">
    <source>
        <dbReference type="Pfam" id="PF24883"/>
    </source>
</evidence>
<dbReference type="PANTHER" id="PTHR24123:SF33">
    <property type="entry name" value="PROTEIN HOS4"/>
    <property type="match status" value="1"/>
</dbReference>
<feature type="repeat" description="ANK" evidence="3">
    <location>
        <begin position="925"/>
        <end position="959"/>
    </location>
</feature>
<feature type="repeat" description="ANK" evidence="3">
    <location>
        <begin position="690"/>
        <end position="722"/>
    </location>
</feature>
<feature type="repeat" description="ANK" evidence="3">
    <location>
        <begin position="791"/>
        <end position="823"/>
    </location>
</feature>
<keyword evidence="7" id="KW-1185">Reference proteome</keyword>
<dbReference type="InterPro" id="IPR051165">
    <property type="entry name" value="Multifunctional_ANK_Repeat"/>
</dbReference>
<dbReference type="Pfam" id="PF24883">
    <property type="entry name" value="NPHP3_N"/>
    <property type="match status" value="1"/>
</dbReference>
<dbReference type="PROSITE" id="PS50297">
    <property type="entry name" value="ANK_REP_REGION"/>
    <property type="match status" value="6"/>
</dbReference>
<reference evidence="6 7" key="1">
    <citation type="submission" date="2017-06" db="EMBL/GenBank/DDBJ databases">
        <title>Ant-infecting Ophiocordyceps genomes reveal a high diversity of potential behavioral manipulation genes and a possible major role for enterotoxins.</title>
        <authorList>
            <person name="De Bekker C."/>
            <person name="Evans H.C."/>
            <person name="Brachmann A."/>
            <person name="Hughes D.P."/>
        </authorList>
    </citation>
    <scope>NUCLEOTIDE SEQUENCE [LARGE SCALE GENOMIC DNA]</scope>
    <source>
        <strain evidence="6 7">1348a</strain>
    </source>
</reference>
<dbReference type="SMART" id="SM00248">
    <property type="entry name" value="ANK"/>
    <property type="match status" value="15"/>
</dbReference>
<evidence type="ECO:0000313" key="6">
    <source>
        <dbReference type="EMBL" id="PHH70989.1"/>
    </source>
</evidence>
<dbReference type="Pfam" id="PF13637">
    <property type="entry name" value="Ank_4"/>
    <property type="match status" value="1"/>
</dbReference>
<evidence type="ECO:0000256" key="3">
    <source>
        <dbReference type="PROSITE-ProRule" id="PRU00023"/>
    </source>
</evidence>
<comment type="caution">
    <text evidence="6">The sequence shown here is derived from an EMBL/GenBank/DDBJ whole genome shotgun (WGS) entry which is preliminary data.</text>
</comment>
<dbReference type="Proteomes" id="UP000224854">
    <property type="component" value="Unassembled WGS sequence"/>
</dbReference>
<feature type="repeat" description="ANK" evidence="3">
    <location>
        <begin position="657"/>
        <end position="689"/>
    </location>
</feature>
<keyword evidence="1" id="KW-0677">Repeat</keyword>
<feature type="repeat" description="ANK" evidence="3">
    <location>
        <begin position="445"/>
        <end position="477"/>
    </location>
</feature>
<dbReference type="EMBL" id="NJEU01000732">
    <property type="protein sequence ID" value="PHH70989.1"/>
    <property type="molecule type" value="Genomic_DNA"/>
</dbReference>
<protein>
    <recommendedName>
        <fullName evidence="5">Nephrocystin 3-like N-terminal domain-containing protein</fullName>
    </recommendedName>
</protein>
<organism evidence="6 7">
    <name type="scientific">Ophiocordyceps australis</name>
    <dbReference type="NCBI Taxonomy" id="1399860"/>
    <lineage>
        <taxon>Eukaryota</taxon>
        <taxon>Fungi</taxon>
        <taxon>Dikarya</taxon>
        <taxon>Ascomycota</taxon>
        <taxon>Pezizomycotina</taxon>
        <taxon>Sordariomycetes</taxon>
        <taxon>Hypocreomycetidae</taxon>
        <taxon>Hypocreales</taxon>
        <taxon>Ophiocordycipitaceae</taxon>
        <taxon>Ophiocordyceps</taxon>
    </lineage>
</organism>
<gene>
    <name evidence="6" type="ORF">CDD82_6806</name>
</gene>
<name>A0A2C5XFY3_9HYPO</name>
<sequence>MLVSLVVNSIQREIQQGDNVACVYFYFQDGEKHQVSQARVWATLLVQLLRIESGALADQLRAKFNDPLQGSSPLDSCEYLELFKAQAATFKTVYLVVDGLDSCTDTPGQEMQKDMRAALKTLPHGIRALFTCRDDWVGRELEAHQKLCIMPTEQDVVAYVKWRIEDDGNLRDLLAWKQNQESVMNKVTSMTVSSKMFLLARLHMDNLSKQGTLKDINTALSRLPDSASQVFAASAQQLADRIQAKEHEFESRLARHIFTWVMHAKTELNTEQIRDSYAVRHSESQAYQDYRPGKPLPVRVCAGLVTVDAEKETLSLVHKSAQTELRKHPIILEDAQVEIGKTCLSFLLIDDWDKEGEQEPPLLQYAARYWWAHLSHCESPEVERLMDTFLRDGGKLARAFKAMDGTNSSAFEGMTGLHATVHFNMTGWAERLLQSDMDANAQCADGQTALHWAVRYGRQEIVELLLQHSADANIQDGSRDAPLHKVLTGPTAVDTPLHQAVIRPRADDTGLVKALVRGNARLDLCGNKGLSPLSRAIRYGPTSVALTMIESQDNVDADISDADISKGWTALREIFFHGEDILDEANGEERAKLQKAVGNHARLLTNLLLKRGVDLNRPAQDGWMPLIYAARNGDVSKLKQLLRREPHPADANLQDCEGRTALYWAVLYKSIAAAELLIRYGADVNKRYEDGLTPLLVAVHGGDGDMAWMLLNAKARPDEPDGGRPALVRAINKGHRALAWLLVTRGASATSPSHGGKHKDSPLGQALWREDVSMAWLLHEKGASVNAVNDVGTPLLHWAVRGGRLTAARFLMDHGAALDARNAAQETALHVAVKSEHCGDELVALLCARFHQGLDAVDAEGNTALASATMCNRPSAVRHLLRHGARCMANAKGVSALHLAARFGLSDCLSLLVEHGADANAADVERFTPLHHAVSGEGPREDVVEALLGAGADLELRDKDGRTPLMLAVQLGQPRMLHLLLQYDADVRVMDVEGNTAADYAASEHPYLLPLLEEPRRPVGHGDMDGSRRSTWL</sequence>
<dbReference type="PANTHER" id="PTHR24123">
    <property type="entry name" value="ANKYRIN REPEAT-CONTAINING"/>
    <property type="match status" value="1"/>
</dbReference>
<feature type="region of interest" description="Disordered" evidence="4">
    <location>
        <begin position="1014"/>
        <end position="1033"/>
    </location>
</feature>
<dbReference type="SUPFAM" id="SSF48403">
    <property type="entry name" value="Ankyrin repeat"/>
    <property type="match status" value="2"/>
</dbReference>
<dbReference type="PROSITE" id="PS50088">
    <property type="entry name" value="ANK_REPEAT"/>
    <property type="match status" value="7"/>
</dbReference>
<feature type="repeat" description="ANK" evidence="3">
    <location>
        <begin position="960"/>
        <end position="992"/>
    </location>
</feature>
<proteinExistence type="predicted"/>
<evidence type="ECO:0000256" key="4">
    <source>
        <dbReference type="SAM" id="MobiDB-lite"/>
    </source>
</evidence>
<evidence type="ECO:0000256" key="1">
    <source>
        <dbReference type="ARBA" id="ARBA00022737"/>
    </source>
</evidence>
<dbReference type="InterPro" id="IPR002110">
    <property type="entry name" value="Ankyrin_rpt"/>
</dbReference>
<accession>A0A2C5XFY3</accession>